<protein>
    <recommendedName>
        <fullName evidence="4">Endonuclease/exonuclease/phosphatase domain-containing protein</fullName>
    </recommendedName>
</protein>
<dbReference type="Gene3D" id="3.60.10.10">
    <property type="entry name" value="Endonuclease/exonuclease/phosphatase"/>
    <property type="match status" value="1"/>
</dbReference>
<evidence type="ECO:0000313" key="2">
    <source>
        <dbReference type="EMBL" id="PVD27011.1"/>
    </source>
</evidence>
<dbReference type="PANTHER" id="PTHR36688">
    <property type="entry name" value="ENDO/EXONUCLEASE/PHOSPHATASE DOMAIN-CONTAINING PROTEIN"/>
    <property type="match status" value="1"/>
</dbReference>
<dbReference type="AlphaFoldDB" id="A0A2T7P0R5"/>
<gene>
    <name evidence="2" type="ORF">C0Q70_12161</name>
</gene>
<feature type="region of interest" description="Disordered" evidence="1">
    <location>
        <begin position="138"/>
        <end position="197"/>
    </location>
</feature>
<feature type="compositionally biased region" description="Basic and acidic residues" evidence="1">
    <location>
        <begin position="171"/>
        <end position="197"/>
    </location>
</feature>
<reference evidence="2 3" key="1">
    <citation type="submission" date="2018-04" db="EMBL/GenBank/DDBJ databases">
        <title>The genome of golden apple snail Pomacea canaliculata provides insight into stress tolerance and invasive adaptation.</title>
        <authorList>
            <person name="Liu C."/>
            <person name="Liu B."/>
            <person name="Ren Y."/>
            <person name="Zhang Y."/>
            <person name="Wang H."/>
            <person name="Li S."/>
            <person name="Jiang F."/>
            <person name="Yin L."/>
            <person name="Zhang G."/>
            <person name="Qian W."/>
            <person name="Fan W."/>
        </authorList>
    </citation>
    <scope>NUCLEOTIDE SEQUENCE [LARGE SCALE GENOMIC DNA]</scope>
    <source>
        <strain evidence="2">SZHN2017</strain>
        <tissue evidence="2">Muscle</tissue>
    </source>
</reference>
<dbReference type="InterPro" id="IPR052560">
    <property type="entry name" value="RdDP_mobile_element"/>
</dbReference>
<dbReference type="Proteomes" id="UP000245119">
    <property type="component" value="Linkage Group LG7"/>
</dbReference>
<name>A0A2T7P0R5_POMCA</name>
<keyword evidence="3" id="KW-1185">Reference proteome</keyword>
<evidence type="ECO:0000313" key="3">
    <source>
        <dbReference type="Proteomes" id="UP000245119"/>
    </source>
</evidence>
<dbReference type="InterPro" id="IPR036691">
    <property type="entry name" value="Endo/exonu/phosph_ase_sf"/>
</dbReference>
<accession>A0A2T7P0R5</accession>
<comment type="caution">
    <text evidence="2">The sequence shown here is derived from an EMBL/GenBank/DDBJ whole genome shotgun (WGS) entry which is preliminary data.</text>
</comment>
<proteinExistence type="predicted"/>
<organism evidence="2 3">
    <name type="scientific">Pomacea canaliculata</name>
    <name type="common">Golden apple snail</name>
    <dbReference type="NCBI Taxonomy" id="400727"/>
    <lineage>
        <taxon>Eukaryota</taxon>
        <taxon>Metazoa</taxon>
        <taxon>Spiralia</taxon>
        <taxon>Lophotrochozoa</taxon>
        <taxon>Mollusca</taxon>
        <taxon>Gastropoda</taxon>
        <taxon>Caenogastropoda</taxon>
        <taxon>Architaenioglossa</taxon>
        <taxon>Ampullarioidea</taxon>
        <taxon>Ampullariidae</taxon>
        <taxon>Pomacea</taxon>
    </lineage>
</organism>
<evidence type="ECO:0008006" key="4">
    <source>
        <dbReference type="Google" id="ProtNLM"/>
    </source>
</evidence>
<evidence type="ECO:0000256" key="1">
    <source>
        <dbReference type="SAM" id="MobiDB-lite"/>
    </source>
</evidence>
<dbReference type="EMBL" id="PZQS01000007">
    <property type="protein sequence ID" value="PVD27011.1"/>
    <property type="molecule type" value="Genomic_DNA"/>
</dbReference>
<dbReference type="PANTHER" id="PTHR36688:SF2">
    <property type="entry name" value="ENDONUCLEASE_EXONUCLEASE_PHOSPHATASE DOMAIN-CONTAINING PROTEIN"/>
    <property type="match status" value="1"/>
</dbReference>
<sequence>MILLNDPEDPPIYFSRRWVSSTTPDLAFATDDLSKKTTRGVQNQLGGSDHRPVKLAINLQYRPQDSKTFPRWNYKKANWDTFVSLSDQYTKGIRVADQKHQPCIDAFNKAIFKAASETIPRGARKNYSHIDRKLQELEDEVSQDQGKPHHRKQHSTERIKRQIQKSLQRSCKKELERKDRGTEQRRKQVMEAGKGDE</sequence>